<dbReference type="InterPro" id="IPR012677">
    <property type="entry name" value="Nucleotide-bd_a/b_plait_sf"/>
</dbReference>
<feature type="compositionally biased region" description="Basic and acidic residues" evidence="5">
    <location>
        <begin position="216"/>
        <end position="240"/>
    </location>
</feature>
<reference evidence="7 8" key="1">
    <citation type="submission" date="2017-09" db="EMBL/GenBank/DDBJ databases">
        <authorList>
            <consortium name="International Durum Wheat Genome Sequencing Consortium (IDWGSC)"/>
            <person name="Milanesi L."/>
        </authorList>
    </citation>
    <scope>NUCLEOTIDE SEQUENCE [LARGE SCALE GENOMIC DNA]</scope>
    <source>
        <strain evidence="8">cv. Svevo</strain>
    </source>
</reference>
<proteinExistence type="predicted"/>
<evidence type="ECO:0000256" key="1">
    <source>
        <dbReference type="ARBA" id="ARBA00022664"/>
    </source>
</evidence>
<dbReference type="AlphaFoldDB" id="A0A9R0U396"/>
<dbReference type="Pfam" id="PF00076">
    <property type="entry name" value="RRM_1"/>
    <property type="match status" value="2"/>
</dbReference>
<evidence type="ECO:0000259" key="6">
    <source>
        <dbReference type="PROSITE" id="PS50102"/>
    </source>
</evidence>
<dbReference type="FunFam" id="3.30.70.330:FF:000879">
    <property type="entry name" value="Splicing factor U2af large subunit A"/>
    <property type="match status" value="1"/>
</dbReference>
<feature type="domain" description="RRM" evidence="6">
    <location>
        <begin position="493"/>
        <end position="577"/>
    </location>
</feature>
<keyword evidence="1" id="KW-0507">mRNA processing</keyword>
<feature type="compositionally biased region" description="Basic and acidic residues" evidence="5">
    <location>
        <begin position="26"/>
        <end position="67"/>
    </location>
</feature>
<feature type="compositionally biased region" description="Basic and acidic residues" evidence="5">
    <location>
        <begin position="74"/>
        <end position="205"/>
    </location>
</feature>
<organism evidence="7 8">
    <name type="scientific">Triticum turgidum subsp. durum</name>
    <name type="common">Durum wheat</name>
    <name type="synonym">Triticum durum</name>
    <dbReference type="NCBI Taxonomy" id="4567"/>
    <lineage>
        <taxon>Eukaryota</taxon>
        <taxon>Viridiplantae</taxon>
        <taxon>Streptophyta</taxon>
        <taxon>Embryophyta</taxon>
        <taxon>Tracheophyta</taxon>
        <taxon>Spermatophyta</taxon>
        <taxon>Magnoliopsida</taxon>
        <taxon>Liliopsida</taxon>
        <taxon>Poales</taxon>
        <taxon>Poaceae</taxon>
        <taxon>BOP clade</taxon>
        <taxon>Pooideae</taxon>
        <taxon>Triticodae</taxon>
        <taxon>Triticeae</taxon>
        <taxon>Triticinae</taxon>
        <taxon>Triticum</taxon>
    </lineage>
</organism>
<dbReference type="InterPro" id="IPR000504">
    <property type="entry name" value="RRM_dom"/>
</dbReference>
<keyword evidence="3" id="KW-0508">mRNA splicing</keyword>
<keyword evidence="8" id="KW-1185">Reference proteome</keyword>
<feature type="compositionally biased region" description="Basic and acidic residues" evidence="5">
    <location>
        <begin position="253"/>
        <end position="321"/>
    </location>
</feature>
<feature type="region of interest" description="Disordered" evidence="5">
    <location>
        <begin position="1132"/>
        <end position="1194"/>
    </location>
</feature>
<dbReference type="SUPFAM" id="SSF54928">
    <property type="entry name" value="RNA-binding domain, RBD"/>
    <property type="match status" value="2"/>
</dbReference>
<dbReference type="GO" id="GO:0003723">
    <property type="term" value="F:RNA binding"/>
    <property type="evidence" value="ECO:0007669"/>
    <property type="project" value="UniProtKB-UniRule"/>
</dbReference>
<dbReference type="FunFam" id="3.30.70.330:FF:001380">
    <property type="entry name" value="RNA-binding (RRM/RBD/RNP motifs) family protein"/>
    <property type="match status" value="1"/>
</dbReference>
<dbReference type="PROSITE" id="PS50102">
    <property type="entry name" value="RRM"/>
    <property type="match status" value="1"/>
</dbReference>
<dbReference type="Gramene" id="TRITD5Av1G243030.17">
    <property type="protein sequence ID" value="TRITD5Av1G243030.17"/>
    <property type="gene ID" value="TRITD5Av1G243030"/>
</dbReference>
<dbReference type="PANTHER" id="PTHR23139">
    <property type="entry name" value="RNA-BINDING PROTEIN"/>
    <property type="match status" value="1"/>
</dbReference>
<evidence type="ECO:0000256" key="5">
    <source>
        <dbReference type="SAM" id="MobiDB-lite"/>
    </source>
</evidence>
<gene>
    <name evidence="7" type="ORF">TRITD_5Av1G243030</name>
</gene>
<dbReference type="SMART" id="SM00360">
    <property type="entry name" value="RRM"/>
    <property type="match status" value="2"/>
</dbReference>
<feature type="compositionally biased region" description="Basic and acidic residues" evidence="5">
    <location>
        <begin position="1172"/>
        <end position="1181"/>
    </location>
</feature>
<protein>
    <recommendedName>
        <fullName evidence="6">RRM domain-containing protein</fullName>
    </recommendedName>
</protein>
<dbReference type="GO" id="GO:0008380">
    <property type="term" value="P:RNA splicing"/>
    <property type="evidence" value="ECO:0007669"/>
    <property type="project" value="UniProtKB-KW"/>
</dbReference>
<dbReference type="OMA" id="EYVEMAH"/>
<dbReference type="Proteomes" id="UP000324705">
    <property type="component" value="Chromosome 5A"/>
</dbReference>
<feature type="region of interest" description="Disordered" evidence="5">
    <location>
        <begin position="1"/>
        <end position="407"/>
    </location>
</feature>
<sequence length="1253" mass="138469">MSSRAQQGEKGSESAARTRPLSIHEILLRREKKALAEAKKAAAEAKKAREELQDKDKCKPNHSEPGRGHKSRKDLKDVPAEGSKKESVRDASREDSKKDDVRRTSKEGSRKESIRDAPSKKDDVRHASKEGSKKESIRDAPKEVSKKENLKERPKDGSKVDELKDTPKDPRKDDHRDAPNKGSKKERSSVRDDSQSAGKDNDARNSHKHCTSMRGRPAESKDGNHGEIRARNGDATRSESLKGPGKRWNGEPVHNDRIMERSDKLRNEAKRKIHGFDDEKPSYVDRPVLKKHDSARFRVSKHYDINDARREYGKPYREEPRSKRRRSRSRDHDQGRRDRSLSLSPREQRRSYHGNDHDNYPPGRKYAENDRYRTSDNVGQGGGSYQRYESRLGGYSPRKRKTVPQDEQLTTTITPPVIRSPEKKPATWDQPPTAADQSNFFTNLQPIVSQTSSVSVSFSTPKQNPATALDTILSGNSSSIDSVQLTQATRPLRRLHIENLTSSASEDMLIGCLNDFLLSSGVNRIQRSKQPCLSCTINKEKRQAFVEFLTPEDATAALSFDGRSFNGSTLRIRRPKEYIEMAWYLLQEFASCFISPFHLEPISLENCDLMSIKLNVAMVIFTFLSFLHGHSLVYLLFAPFDLFEYWKGQTVHGVNNDIAIYSFSDMFAINHVAQKKPVEEEIKEASDVVADSPHKIFIAGISDVLSSEMLVEIVSSFGQLAAYHFVCNEDLGGRCAFLEYIDHSITNKACAGLNGMKLGGCILTAVQVRNEASPFYGIPDSAKALLEEPTNVLQLKNVFDQEEFLALSKPELEEILEDVRMECARFGAVKSINIVEYPASSDSITEDVLVEPKDEPVKLEPTECRANDNCVETGTDCSLPSRSIVVPSNPMEITGAECQDHKELDTLRECDGSAAADQYTDLDDIHARAAGPTVDQQTETDHMDSVQADQDATAVGDIHARAAGPTVDQQTEADHMDSMQADQDATAVGEIHARAAGTTVDQQTEADHMDFTQADQDAIAVDDIHARAADPTVDQQTEAYHMDPLQADQDATSVGDIQARAAGPRVDQQTEADHVDSLQAEQDATAVGDIHANAAGPTDTVDQEMEADHMDSTQADQDGTAVDYIQGRAADMDSTQTDQDASPVGEDSLGEGHAGPTTLEACGSTTPVGVVEKSETEKEQQSADDVSESGAEKLPVAPVSDTIVLEAGSILVEFMRKEAACMAAHSLHGRSFGDRTVSAGYAPHALYLQRYPR</sequence>
<dbReference type="EMBL" id="LT934119">
    <property type="protein sequence ID" value="VAI24939.1"/>
    <property type="molecule type" value="Genomic_DNA"/>
</dbReference>
<evidence type="ECO:0000313" key="8">
    <source>
        <dbReference type="Proteomes" id="UP000324705"/>
    </source>
</evidence>
<evidence type="ECO:0000256" key="4">
    <source>
        <dbReference type="PROSITE-ProRule" id="PRU00176"/>
    </source>
</evidence>
<accession>A0A9R0U396</accession>
<evidence type="ECO:0000313" key="7">
    <source>
        <dbReference type="EMBL" id="VAI24939.1"/>
    </source>
</evidence>
<name>A0A9R0U396_TRITD</name>
<evidence type="ECO:0000256" key="3">
    <source>
        <dbReference type="ARBA" id="ARBA00023187"/>
    </source>
</evidence>
<dbReference type="Gene3D" id="3.30.70.330">
    <property type="match status" value="5"/>
</dbReference>
<dbReference type="InterPro" id="IPR035979">
    <property type="entry name" value="RBD_domain_sf"/>
</dbReference>
<evidence type="ECO:0000256" key="2">
    <source>
        <dbReference type="ARBA" id="ARBA00022884"/>
    </source>
</evidence>
<dbReference type="GO" id="GO:0006397">
    <property type="term" value="P:mRNA processing"/>
    <property type="evidence" value="ECO:0007669"/>
    <property type="project" value="UniProtKB-KW"/>
</dbReference>
<keyword evidence="2 4" id="KW-0694">RNA-binding</keyword>
<feature type="compositionally biased region" description="Basic and acidic residues" evidence="5">
    <location>
        <begin position="330"/>
        <end position="374"/>
    </location>
</feature>